<evidence type="ECO:0000256" key="5">
    <source>
        <dbReference type="ARBA" id="ARBA00022729"/>
    </source>
</evidence>
<dbReference type="Pfam" id="PF07686">
    <property type="entry name" value="V-set"/>
    <property type="match status" value="1"/>
</dbReference>
<dbReference type="SUPFAM" id="SSF48726">
    <property type="entry name" value="Immunoglobulin"/>
    <property type="match status" value="2"/>
</dbReference>
<dbReference type="InterPro" id="IPR043136">
    <property type="entry name" value="B30.2/SPRY_sf"/>
</dbReference>
<keyword evidence="6 10" id="KW-1133">Transmembrane helix</keyword>
<feature type="domain" description="B30.2/SPRY" evidence="11">
    <location>
        <begin position="289"/>
        <end position="482"/>
    </location>
</feature>
<dbReference type="Pfam" id="PF00622">
    <property type="entry name" value="SPRY"/>
    <property type="match status" value="1"/>
</dbReference>
<feature type="domain" description="Ig-like" evidence="12">
    <location>
        <begin position="2"/>
        <end position="99"/>
    </location>
</feature>
<dbReference type="PRINTS" id="PR01407">
    <property type="entry name" value="BUTYPHLNCDUF"/>
</dbReference>
<dbReference type="FunFam" id="2.60.40.10:FF:000088">
    <property type="entry name" value="Butyrophilin subfamily 1 member A1"/>
    <property type="match status" value="1"/>
</dbReference>
<evidence type="ECO:0000256" key="10">
    <source>
        <dbReference type="SAM" id="Phobius"/>
    </source>
</evidence>
<dbReference type="GO" id="GO:0009897">
    <property type="term" value="C:external side of plasma membrane"/>
    <property type="evidence" value="ECO:0007669"/>
    <property type="project" value="TreeGrafter"/>
</dbReference>
<dbReference type="GO" id="GO:0001817">
    <property type="term" value="P:regulation of cytokine production"/>
    <property type="evidence" value="ECO:0007669"/>
    <property type="project" value="TreeGrafter"/>
</dbReference>
<dbReference type="InterPro" id="IPR036179">
    <property type="entry name" value="Ig-like_dom_sf"/>
</dbReference>
<organism evidence="13 14">
    <name type="scientific">Phrynocephalus forsythii</name>
    <dbReference type="NCBI Taxonomy" id="171643"/>
    <lineage>
        <taxon>Eukaryota</taxon>
        <taxon>Metazoa</taxon>
        <taxon>Chordata</taxon>
        <taxon>Craniata</taxon>
        <taxon>Vertebrata</taxon>
        <taxon>Euteleostomi</taxon>
        <taxon>Lepidosauria</taxon>
        <taxon>Squamata</taxon>
        <taxon>Bifurcata</taxon>
        <taxon>Unidentata</taxon>
        <taxon>Episquamata</taxon>
        <taxon>Toxicofera</taxon>
        <taxon>Iguania</taxon>
        <taxon>Acrodonta</taxon>
        <taxon>Agamidae</taxon>
        <taxon>Agaminae</taxon>
        <taxon>Phrynocephalus</taxon>
    </lineage>
</organism>
<dbReference type="InterPro" id="IPR013783">
    <property type="entry name" value="Ig-like_fold"/>
</dbReference>
<dbReference type="SUPFAM" id="SSF49899">
    <property type="entry name" value="Concanavalin A-like lectins/glucanases"/>
    <property type="match status" value="1"/>
</dbReference>
<dbReference type="Proteomes" id="UP001142489">
    <property type="component" value="Unassembled WGS sequence"/>
</dbReference>
<dbReference type="Pfam" id="PF22705">
    <property type="entry name" value="C2-set_3"/>
    <property type="match status" value="1"/>
</dbReference>
<accession>A0A9Q0XJQ6</accession>
<evidence type="ECO:0000259" key="11">
    <source>
        <dbReference type="PROSITE" id="PS50188"/>
    </source>
</evidence>
<dbReference type="InterPro" id="IPR001870">
    <property type="entry name" value="B30.2/SPRY"/>
</dbReference>
<dbReference type="InterPro" id="IPR013320">
    <property type="entry name" value="ConA-like_dom_sf"/>
</dbReference>
<gene>
    <name evidence="13" type="ORF">JRQ81_005558</name>
</gene>
<sequence length="485" mass="54067">MPPKNPVIGILGRDILLPCQLKTETVLQTVKIDVQWILDKSPEKINVVSYHGGNNDGPWDDRFQGRAQLSHLDLKKGNMSLILKGGQISDQGKYICMISLPNWYDEVIVDLILTENGAEPTISLVDYQGQGIGLTCSSSGWYPEPQVFWLDGGGKKLIKKSDTRITMAPSPTETFSVLSSLTLEPGISSEVVCKIVNNILQMESESRILITEEFYPTISPWLPPFILILAIFIGIMVFVVYKLRRSNLNVSQVAGEQINTLKHEEECLKNGIETEKHTTEASLCELQLQYGTLQEELGFRRARSYAAAITLDSDYKHPDVVIQNNLKEATLKGPSEGHPEATGGTLIVVGKEGYSSGKHYWEVVVGDRLEWELGVLTQSERDKVKKEKFTGYPGEGCWAMRSSRGDIFSIPGDSKIVKKDVEHKAIGLLLDQDAEEIFFYNAQISYLIHSIPIQSAERLYPFLSFGSAAEARDQRPLGIVHLKVI</sequence>
<evidence type="ECO:0000313" key="14">
    <source>
        <dbReference type="Proteomes" id="UP001142489"/>
    </source>
</evidence>
<dbReference type="InterPro" id="IPR053896">
    <property type="entry name" value="BTN3A2-like_Ig-C"/>
</dbReference>
<keyword evidence="8" id="KW-0393">Immunoglobulin domain</keyword>
<keyword evidence="14" id="KW-1185">Reference proteome</keyword>
<name>A0A9Q0XJQ6_9SAUR</name>
<dbReference type="EMBL" id="JAPFRF010000012">
    <property type="protein sequence ID" value="KAJ7313825.1"/>
    <property type="molecule type" value="Genomic_DNA"/>
</dbReference>
<dbReference type="Gene3D" id="2.60.120.920">
    <property type="match status" value="1"/>
</dbReference>
<feature type="transmembrane region" description="Helical" evidence="10">
    <location>
        <begin position="221"/>
        <end position="241"/>
    </location>
</feature>
<dbReference type="InterPro" id="IPR003879">
    <property type="entry name" value="Butyrophylin_SPRY"/>
</dbReference>
<dbReference type="GO" id="GO:0050852">
    <property type="term" value="P:T cell receptor signaling pathway"/>
    <property type="evidence" value="ECO:0007669"/>
    <property type="project" value="TreeGrafter"/>
</dbReference>
<comment type="subcellular location">
    <subcellularLocation>
        <location evidence="1">Membrane</location>
        <topology evidence="1">Single-pass type I membrane protein</topology>
    </subcellularLocation>
</comment>
<evidence type="ECO:0000256" key="8">
    <source>
        <dbReference type="ARBA" id="ARBA00023319"/>
    </source>
</evidence>
<feature type="domain" description="Ig-like" evidence="12">
    <location>
        <begin position="128"/>
        <end position="209"/>
    </location>
</feature>
<protein>
    <submittedName>
        <fullName evidence="13">Uncharacterized protein</fullName>
    </submittedName>
</protein>
<dbReference type="InterPro" id="IPR050504">
    <property type="entry name" value="IgSF_BTN/MOG"/>
</dbReference>
<dbReference type="GO" id="GO:0005102">
    <property type="term" value="F:signaling receptor binding"/>
    <property type="evidence" value="ECO:0007669"/>
    <property type="project" value="TreeGrafter"/>
</dbReference>
<dbReference type="PROSITE" id="PS50835">
    <property type="entry name" value="IG_LIKE"/>
    <property type="match status" value="2"/>
</dbReference>
<evidence type="ECO:0000256" key="4">
    <source>
        <dbReference type="ARBA" id="ARBA00022699"/>
    </source>
</evidence>
<evidence type="ECO:0000256" key="1">
    <source>
        <dbReference type="ARBA" id="ARBA00004479"/>
    </source>
</evidence>
<dbReference type="PANTHER" id="PTHR24100">
    <property type="entry name" value="BUTYROPHILIN"/>
    <property type="match status" value="1"/>
</dbReference>
<dbReference type="OrthoDB" id="8901134at2759"/>
<evidence type="ECO:0000256" key="9">
    <source>
        <dbReference type="ARBA" id="ARBA00034460"/>
    </source>
</evidence>
<evidence type="ECO:0000256" key="6">
    <source>
        <dbReference type="ARBA" id="ARBA00022989"/>
    </source>
</evidence>
<proteinExistence type="inferred from homology"/>
<dbReference type="PANTHER" id="PTHR24100:SF130">
    <property type="entry name" value="BUTYROPHILIN-LIKE PROTEIN 9"/>
    <property type="match status" value="1"/>
</dbReference>
<dbReference type="PROSITE" id="PS50188">
    <property type="entry name" value="B302_SPRY"/>
    <property type="match status" value="1"/>
</dbReference>
<evidence type="ECO:0000256" key="7">
    <source>
        <dbReference type="ARBA" id="ARBA00023136"/>
    </source>
</evidence>
<reference evidence="13" key="1">
    <citation type="journal article" date="2023" name="DNA Res.">
        <title>Chromosome-level genome assembly of Phrynocephalus forsythii using third-generation DNA sequencing and Hi-C analysis.</title>
        <authorList>
            <person name="Qi Y."/>
            <person name="Zhao W."/>
            <person name="Zhao Y."/>
            <person name="Niu C."/>
            <person name="Cao S."/>
            <person name="Zhang Y."/>
        </authorList>
    </citation>
    <scope>NUCLEOTIDE SEQUENCE</scope>
    <source>
        <tissue evidence="13">Muscle</tissue>
    </source>
</reference>
<keyword evidence="4" id="KW-0528">Neurotoxin</keyword>
<evidence type="ECO:0000259" key="12">
    <source>
        <dbReference type="PROSITE" id="PS50835"/>
    </source>
</evidence>
<dbReference type="InterPro" id="IPR003877">
    <property type="entry name" value="SPRY_dom"/>
</dbReference>
<keyword evidence="7 10" id="KW-0472">Membrane</keyword>
<comment type="caution">
    <text evidence="13">The sequence shown here is derived from an EMBL/GenBank/DDBJ whole genome shotgun (WGS) entry which is preliminary data.</text>
</comment>
<evidence type="ECO:0000313" key="13">
    <source>
        <dbReference type="EMBL" id="KAJ7313825.1"/>
    </source>
</evidence>
<keyword evidence="3 10" id="KW-0812">Transmembrane</keyword>
<keyword evidence="5" id="KW-0732">Signal</keyword>
<dbReference type="AlphaFoldDB" id="A0A9Q0XJQ6"/>
<dbReference type="InterPro" id="IPR013106">
    <property type="entry name" value="Ig_V-set"/>
</dbReference>
<evidence type="ECO:0000256" key="3">
    <source>
        <dbReference type="ARBA" id="ARBA00022692"/>
    </source>
</evidence>
<dbReference type="Gene3D" id="2.60.40.10">
    <property type="entry name" value="Immunoglobulins"/>
    <property type="match status" value="2"/>
</dbReference>
<dbReference type="InterPro" id="IPR007110">
    <property type="entry name" value="Ig-like_dom"/>
</dbReference>
<comment type="similarity">
    <text evidence="2">Belongs to the ohanin/vespryn family.</text>
</comment>
<keyword evidence="4" id="KW-0800">Toxin</keyword>
<dbReference type="SMART" id="SM00449">
    <property type="entry name" value="SPRY"/>
    <property type="match status" value="1"/>
</dbReference>
<evidence type="ECO:0000256" key="2">
    <source>
        <dbReference type="ARBA" id="ARBA00009651"/>
    </source>
</evidence>
<comment type="function">
    <text evidence="9">Neurotoxin that produces dose-dependent hypolocomotion and hyperalgesia in mice. May directly act on the central nervous system, as it is 6500-fold more potent when administered intracerebroventricularly than intraperitoneal.</text>
</comment>